<feature type="transmembrane region" description="Helical" evidence="1">
    <location>
        <begin position="371"/>
        <end position="394"/>
    </location>
</feature>
<keyword evidence="1" id="KW-0812">Transmembrane</keyword>
<reference evidence="2" key="1">
    <citation type="journal article" date="2020" name="mSystems">
        <title>Genome- and Community-Level Interaction Insights into Carbon Utilization and Element Cycling Functions of Hydrothermarchaeota in Hydrothermal Sediment.</title>
        <authorList>
            <person name="Zhou Z."/>
            <person name="Liu Y."/>
            <person name="Xu W."/>
            <person name="Pan J."/>
            <person name="Luo Z.H."/>
            <person name="Li M."/>
        </authorList>
    </citation>
    <scope>NUCLEOTIDE SEQUENCE [LARGE SCALE GENOMIC DNA]</scope>
    <source>
        <strain evidence="2">SpSt-642</strain>
    </source>
</reference>
<organism evidence="2">
    <name type="scientific">Staphylothermus marinus</name>
    <dbReference type="NCBI Taxonomy" id="2280"/>
    <lineage>
        <taxon>Archaea</taxon>
        <taxon>Thermoproteota</taxon>
        <taxon>Thermoprotei</taxon>
        <taxon>Desulfurococcales</taxon>
        <taxon>Desulfurococcaceae</taxon>
        <taxon>Staphylothermus</taxon>
    </lineage>
</organism>
<sequence>MFNLKYLFVILIAFSILLSQIIVENSVRDNYATILSDGSYSLNITYIDVINSDYYFEQYGSYDDYILQYSVKYRSNTTQLEFEKYDETFLIIKTGRSIIGNYSLIFITRNENTVQKVEYTAEETESSIDIDRFTLLINTTNRVRILEINITMLNILLLSKPSEIIIDYIERIEYIWMKIEIKNLYLNSTILTNKYVNKILCIPHDLNTLILLQPDLLSLRERNWFEDNYLKRECLITGVRIDFITREDKYVFPLNIPGNYSKDIVIGFKNFVSIDSIKWRVIVENNIVEAFLSINGFGFGLSNEDKIKSVIKNIYDLTEIHGCIKLFTKSFHIVLNNNKYEAIDICRTIDLNNLKIELENKHRNIIEKPGLIYTTMLIVIAIVLTIIILFYPILRARR</sequence>
<protein>
    <submittedName>
        <fullName evidence="2">Uncharacterized protein</fullName>
    </submittedName>
</protein>
<evidence type="ECO:0000313" key="2">
    <source>
        <dbReference type="EMBL" id="HGM58995.1"/>
    </source>
</evidence>
<proteinExistence type="predicted"/>
<dbReference type="AlphaFoldDB" id="A0A7C4D7L2"/>
<evidence type="ECO:0000256" key="1">
    <source>
        <dbReference type="SAM" id="Phobius"/>
    </source>
</evidence>
<comment type="caution">
    <text evidence="2">The sequence shown here is derived from an EMBL/GenBank/DDBJ whole genome shotgun (WGS) entry which is preliminary data.</text>
</comment>
<name>A0A7C4D7L2_STAMA</name>
<keyword evidence="1" id="KW-0472">Membrane</keyword>
<keyword evidence="1" id="KW-1133">Transmembrane helix</keyword>
<gene>
    <name evidence="2" type="ORF">ENU14_05375</name>
</gene>
<accession>A0A7C4D7L2</accession>
<dbReference type="EMBL" id="DTBJ01000044">
    <property type="protein sequence ID" value="HGM58995.1"/>
    <property type="molecule type" value="Genomic_DNA"/>
</dbReference>